<feature type="domain" description="DEAD-box RNA helicase Q" evidence="11">
    <location>
        <begin position="4"/>
        <end position="32"/>
    </location>
</feature>
<dbReference type="Pfam" id="PF00270">
    <property type="entry name" value="DEAD"/>
    <property type="match status" value="1"/>
</dbReference>
<evidence type="ECO:0000256" key="8">
    <source>
        <dbReference type="SAM" id="MobiDB-lite"/>
    </source>
</evidence>
<keyword evidence="1 7" id="KW-0547">Nucleotide-binding</keyword>
<dbReference type="InterPro" id="IPR000629">
    <property type="entry name" value="RNA-helicase_DEAD-box_CS"/>
</dbReference>
<dbReference type="PANTHER" id="PTHR47959">
    <property type="entry name" value="ATP-DEPENDENT RNA HELICASE RHLE-RELATED"/>
    <property type="match status" value="1"/>
</dbReference>
<evidence type="ECO:0000313" key="12">
    <source>
        <dbReference type="EMBL" id="GGY69369.1"/>
    </source>
</evidence>
<evidence type="ECO:0000259" key="9">
    <source>
        <dbReference type="PROSITE" id="PS51192"/>
    </source>
</evidence>
<evidence type="ECO:0000259" key="11">
    <source>
        <dbReference type="PROSITE" id="PS51195"/>
    </source>
</evidence>
<feature type="domain" description="Helicase C-terminal" evidence="10">
    <location>
        <begin position="232"/>
        <end position="382"/>
    </location>
</feature>
<dbReference type="PROSITE" id="PS51195">
    <property type="entry name" value="Q_MOTIF"/>
    <property type="match status" value="1"/>
</dbReference>
<feature type="compositionally biased region" description="Basic residues" evidence="8">
    <location>
        <begin position="414"/>
        <end position="429"/>
    </location>
</feature>
<feature type="compositionally biased region" description="Basic and acidic residues" evidence="8">
    <location>
        <begin position="398"/>
        <end position="413"/>
    </location>
</feature>
<dbReference type="Proteomes" id="UP000619761">
    <property type="component" value="Unassembled WGS sequence"/>
</dbReference>
<name>A0ABQ3AZU3_9GAMM</name>
<dbReference type="SUPFAM" id="SSF52540">
    <property type="entry name" value="P-loop containing nucleoside triphosphate hydrolases"/>
    <property type="match status" value="1"/>
</dbReference>
<evidence type="ECO:0000256" key="1">
    <source>
        <dbReference type="ARBA" id="ARBA00022741"/>
    </source>
</evidence>
<dbReference type="PROSITE" id="PS51192">
    <property type="entry name" value="HELICASE_ATP_BIND_1"/>
    <property type="match status" value="1"/>
</dbReference>
<comment type="similarity">
    <text evidence="5 7">Belongs to the DEAD box helicase family.</text>
</comment>
<dbReference type="CDD" id="cd18787">
    <property type="entry name" value="SF2_C_DEAD"/>
    <property type="match status" value="1"/>
</dbReference>
<dbReference type="RefSeq" id="WP_189416744.1">
    <property type="nucleotide sequence ID" value="NZ_BMYZ01000001.1"/>
</dbReference>
<accession>A0ABQ3AZU3</accession>
<feature type="region of interest" description="Disordered" evidence="8">
    <location>
        <begin position="388"/>
        <end position="451"/>
    </location>
</feature>
<dbReference type="InterPro" id="IPR014014">
    <property type="entry name" value="RNA_helicase_DEAD_Q_motif"/>
</dbReference>
<protein>
    <submittedName>
        <fullName evidence="12">ATP-dependent RNA helicase</fullName>
    </submittedName>
</protein>
<evidence type="ECO:0000256" key="6">
    <source>
        <dbReference type="PROSITE-ProRule" id="PRU00552"/>
    </source>
</evidence>
<dbReference type="InterPro" id="IPR011545">
    <property type="entry name" value="DEAD/DEAH_box_helicase_dom"/>
</dbReference>
<dbReference type="InterPro" id="IPR001650">
    <property type="entry name" value="Helicase_C-like"/>
</dbReference>
<dbReference type="Gene3D" id="3.40.50.300">
    <property type="entry name" value="P-loop containing nucleotide triphosphate hydrolases"/>
    <property type="match status" value="2"/>
</dbReference>
<evidence type="ECO:0000256" key="3">
    <source>
        <dbReference type="ARBA" id="ARBA00022806"/>
    </source>
</evidence>
<keyword evidence="3 7" id="KW-0347">Helicase</keyword>
<dbReference type="PROSITE" id="PS51194">
    <property type="entry name" value="HELICASE_CTER"/>
    <property type="match status" value="1"/>
</dbReference>
<evidence type="ECO:0000256" key="4">
    <source>
        <dbReference type="ARBA" id="ARBA00022840"/>
    </source>
</evidence>
<dbReference type="GO" id="GO:0004386">
    <property type="term" value="F:helicase activity"/>
    <property type="evidence" value="ECO:0007669"/>
    <property type="project" value="UniProtKB-KW"/>
</dbReference>
<evidence type="ECO:0000256" key="5">
    <source>
        <dbReference type="ARBA" id="ARBA00038437"/>
    </source>
</evidence>
<dbReference type="InterPro" id="IPR014001">
    <property type="entry name" value="Helicase_ATP-bd"/>
</dbReference>
<dbReference type="EMBL" id="BMYZ01000001">
    <property type="protein sequence ID" value="GGY69369.1"/>
    <property type="molecule type" value="Genomic_DNA"/>
</dbReference>
<dbReference type="InterPro" id="IPR044742">
    <property type="entry name" value="DEAD/DEAH_RhlB"/>
</dbReference>
<keyword evidence="13" id="KW-1185">Reference proteome</keyword>
<dbReference type="PROSITE" id="PS00039">
    <property type="entry name" value="DEAD_ATP_HELICASE"/>
    <property type="match status" value="1"/>
</dbReference>
<keyword evidence="2 7" id="KW-0378">Hydrolase</keyword>
<evidence type="ECO:0000256" key="2">
    <source>
        <dbReference type="ARBA" id="ARBA00022801"/>
    </source>
</evidence>
<evidence type="ECO:0000259" key="10">
    <source>
        <dbReference type="PROSITE" id="PS51194"/>
    </source>
</evidence>
<comment type="caution">
    <text evidence="12">The sequence shown here is derived from an EMBL/GenBank/DDBJ whole genome shotgun (WGS) entry which is preliminary data.</text>
</comment>
<reference evidence="13" key="1">
    <citation type="journal article" date="2019" name="Int. J. Syst. Evol. Microbiol.">
        <title>The Global Catalogue of Microorganisms (GCM) 10K type strain sequencing project: providing services to taxonomists for standard genome sequencing and annotation.</title>
        <authorList>
            <consortium name="The Broad Institute Genomics Platform"/>
            <consortium name="The Broad Institute Genome Sequencing Center for Infectious Disease"/>
            <person name="Wu L."/>
            <person name="Ma J."/>
        </authorList>
    </citation>
    <scope>NUCLEOTIDE SEQUENCE [LARGE SCALE GENOMIC DNA]</scope>
    <source>
        <strain evidence="13">KCTC 32239</strain>
    </source>
</reference>
<evidence type="ECO:0000313" key="13">
    <source>
        <dbReference type="Proteomes" id="UP000619761"/>
    </source>
</evidence>
<sequence>MTSPHFHELIADPQLLKAIDAHGYEQPTPVQLRAIPQVLAGKNLLVSSKTGSGKTAAFLLPALQKILTTPTSNPESSRILILTPTRELARQIVKNAQQLLKFTHIKVGMVCGGEEFKYQKAMLRKNPEIVVGTPGRLAEHVTHKSTDFSGLDFLILDEADRMLEMGLSEDVMAIAKTCSAERQTLLFSATLEPQGIRHLIKQVVLGDAEEVVVNEVANAIEQQMILADDVKHKEKLLVALLEKSSFEKVVVFTNTKAKAVQLDNVLRYNKYKVSALHGDITQDQRRISLDFFRQGKTQVLVATDVAARGLDIPGVDLVVNFDMAQSGDDYLHRIGRTGRADAEGRAVSFVAANDWNLTNGIQRYLNISFQIISIPGLVGHYKGPDKLKSSGKAVGTKKKVDEKKNSSDKDVKVKVRTKDKKNIGKRRAPSAKVEPANDLGDGFSAFKKKPQ</sequence>
<dbReference type="SMART" id="SM00487">
    <property type="entry name" value="DEXDc"/>
    <property type="match status" value="1"/>
</dbReference>
<feature type="short sequence motif" description="Q motif" evidence="6">
    <location>
        <begin position="4"/>
        <end position="32"/>
    </location>
</feature>
<dbReference type="CDD" id="cd00268">
    <property type="entry name" value="DEADc"/>
    <property type="match status" value="1"/>
</dbReference>
<keyword evidence="4 7" id="KW-0067">ATP-binding</keyword>
<proteinExistence type="inferred from homology"/>
<evidence type="ECO:0000256" key="7">
    <source>
        <dbReference type="RuleBase" id="RU000492"/>
    </source>
</evidence>
<dbReference type="Pfam" id="PF00271">
    <property type="entry name" value="Helicase_C"/>
    <property type="match status" value="1"/>
</dbReference>
<organism evidence="12 13">
    <name type="scientific">Cellvibrio zantedeschiae</name>
    <dbReference type="NCBI Taxonomy" id="1237077"/>
    <lineage>
        <taxon>Bacteria</taxon>
        <taxon>Pseudomonadati</taxon>
        <taxon>Pseudomonadota</taxon>
        <taxon>Gammaproteobacteria</taxon>
        <taxon>Cellvibrionales</taxon>
        <taxon>Cellvibrionaceae</taxon>
        <taxon>Cellvibrio</taxon>
    </lineage>
</organism>
<dbReference type="InterPro" id="IPR027417">
    <property type="entry name" value="P-loop_NTPase"/>
</dbReference>
<dbReference type="InterPro" id="IPR050079">
    <property type="entry name" value="DEAD_box_RNA_helicase"/>
</dbReference>
<dbReference type="PANTHER" id="PTHR47959:SF3">
    <property type="entry name" value="ATP-DEPENDENT RNA HELICASE SRMB"/>
    <property type="match status" value="1"/>
</dbReference>
<feature type="domain" description="Helicase ATP-binding" evidence="9">
    <location>
        <begin position="35"/>
        <end position="209"/>
    </location>
</feature>
<dbReference type="SMART" id="SM00490">
    <property type="entry name" value="HELICc"/>
    <property type="match status" value="1"/>
</dbReference>
<gene>
    <name evidence="12" type="ORF">GCM10011613_12130</name>
</gene>